<name>A0A0E9S8P1_ANGAN</name>
<organism evidence="1">
    <name type="scientific">Anguilla anguilla</name>
    <name type="common">European freshwater eel</name>
    <name type="synonym">Muraena anguilla</name>
    <dbReference type="NCBI Taxonomy" id="7936"/>
    <lineage>
        <taxon>Eukaryota</taxon>
        <taxon>Metazoa</taxon>
        <taxon>Chordata</taxon>
        <taxon>Craniata</taxon>
        <taxon>Vertebrata</taxon>
        <taxon>Euteleostomi</taxon>
        <taxon>Actinopterygii</taxon>
        <taxon>Neopterygii</taxon>
        <taxon>Teleostei</taxon>
        <taxon>Anguilliformes</taxon>
        <taxon>Anguillidae</taxon>
        <taxon>Anguilla</taxon>
    </lineage>
</organism>
<sequence length="49" mass="5426">MLQPAHAATQCTGPLNSLNFHKGHIKQKTKPKRITEKKQGIISCTSLKI</sequence>
<reference evidence="1" key="2">
    <citation type="journal article" date="2015" name="Fish Shellfish Immunol.">
        <title>Early steps in the European eel (Anguilla anguilla)-Vibrio vulnificus interaction in the gills: Role of the RtxA13 toxin.</title>
        <authorList>
            <person name="Callol A."/>
            <person name="Pajuelo D."/>
            <person name="Ebbesson L."/>
            <person name="Teles M."/>
            <person name="MacKenzie S."/>
            <person name="Amaro C."/>
        </authorList>
    </citation>
    <scope>NUCLEOTIDE SEQUENCE</scope>
</reference>
<evidence type="ECO:0000313" key="1">
    <source>
        <dbReference type="EMBL" id="JAH36888.1"/>
    </source>
</evidence>
<reference evidence="1" key="1">
    <citation type="submission" date="2014-11" db="EMBL/GenBank/DDBJ databases">
        <authorList>
            <person name="Amaro Gonzalez C."/>
        </authorList>
    </citation>
    <scope>NUCLEOTIDE SEQUENCE</scope>
</reference>
<accession>A0A0E9S8P1</accession>
<dbReference type="EMBL" id="GBXM01071689">
    <property type="protein sequence ID" value="JAH36888.1"/>
    <property type="molecule type" value="Transcribed_RNA"/>
</dbReference>
<protein>
    <submittedName>
        <fullName evidence="1">Uncharacterized protein</fullName>
    </submittedName>
</protein>
<dbReference type="AlphaFoldDB" id="A0A0E9S8P1"/>
<proteinExistence type="predicted"/>